<dbReference type="AlphaFoldDB" id="A0A059XYW0"/>
<gene>
    <name evidence="4" type="primary">mtnP</name>
    <name evidence="7" type="ORF">Y981_05370</name>
</gene>
<dbReference type="HOGENOM" id="CLU_054456_0_2_0"/>
<feature type="binding site" evidence="4">
    <location>
        <begin position="107"/>
        <end position="108"/>
    </location>
    <ligand>
        <name>phosphate</name>
        <dbReference type="ChEBI" id="CHEBI:43474"/>
    </ligand>
</feature>
<dbReference type="GO" id="GO:0006166">
    <property type="term" value="P:purine ribonucleoside salvage"/>
    <property type="evidence" value="ECO:0007669"/>
    <property type="project" value="UniProtKB-KW"/>
</dbReference>
<evidence type="ECO:0000313" key="7">
    <source>
        <dbReference type="EMBL" id="AIA30407.1"/>
    </source>
</evidence>
<feature type="binding site" evidence="4">
    <location>
        <begin position="74"/>
        <end position="75"/>
    </location>
    <ligand>
        <name>phosphate</name>
        <dbReference type="ChEBI" id="CHEBI:43474"/>
    </ligand>
</feature>
<dbReference type="GO" id="GO:0017061">
    <property type="term" value="F:S-methyl-5-thioadenosine phosphorylase activity"/>
    <property type="evidence" value="ECO:0007669"/>
    <property type="project" value="UniProtKB-UniRule"/>
</dbReference>
<dbReference type="HAMAP" id="MF_01963">
    <property type="entry name" value="MTAP"/>
    <property type="match status" value="1"/>
</dbReference>
<dbReference type="Pfam" id="PF01048">
    <property type="entry name" value="PNP_UDP_1"/>
    <property type="match status" value="1"/>
</dbReference>
<dbReference type="OrthoDB" id="1523230at2"/>
<dbReference type="NCBIfam" id="TIGR01694">
    <property type="entry name" value="MTAP"/>
    <property type="match status" value="1"/>
</dbReference>
<proteinExistence type="inferred from homology"/>
<organism evidence="7 8">
    <name type="scientific">Leptospirillum ferriphilum YSK</name>
    <dbReference type="NCBI Taxonomy" id="1441628"/>
    <lineage>
        <taxon>Bacteria</taxon>
        <taxon>Pseudomonadati</taxon>
        <taxon>Nitrospirota</taxon>
        <taxon>Nitrospiria</taxon>
        <taxon>Nitrospirales</taxon>
        <taxon>Nitrospiraceae</taxon>
        <taxon>Leptospirillum</taxon>
    </lineage>
</organism>
<feature type="region of interest" description="Disordered" evidence="5">
    <location>
        <begin position="1"/>
        <end position="28"/>
    </location>
</feature>
<evidence type="ECO:0000256" key="5">
    <source>
        <dbReference type="SAM" id="MobiDB-lite"/>
    </source>
</evidence>
<sequence>MNGKEKRPVQKSRTKRGEGNPGSGPVGIIGGSGLYQMEGLTIEEERVVETPWGVSSDPYLIGKVGTLPVVFLSRHGKGHRYLPSEINYRANLAGLKSLGVSRVLSVSAVGSLKEEIAPGDMVLVDDFIDLTRQRPMSFYGNGAVGHTPYGRPVCSDLFEAFSGACEHLGLPTHRGGTYICMEGPAFSTRAESRLYRQWGADVIGMTNGTEARLAREIGLCYATLALATDYDCWHPDHDMVTVADVIRIMNQNVRRANTILLDALERIPSVRKCHCADAPKSALITDPARIPQKTREKLSFLGLEPNPS</sequence>
<comment type="pathway">
    <text evidence="4">Amino-acid biosynthesis; L-methionine biosynthesis via salvage pathway; S-methyl-5-thio-alpha-D-ribose 1-phosphate from S-methyl-5'-thioadenosine (phosphorylase route): step 1/1.</text>
</comment>
<dbReference type="Proteomes" id="UP000027059">
    <property type="component" value="Chromosome"/>
</dbReference>
<feature type="binding site" evidence="4">
    <location>
        <position position="205"/>
    </location>
    <ligand>
        <name>substrate</name>
    </ligand>
</feature>
<feature type="site" description="Important for substrate specificity" evidence="4">
    <location>
        <position position="242"/>
    </location>
</feature>
<dbReference type="GO" id="GO:0019509">
    <property type="term" value="P:L-methionine salvage from methylthioadenosine"/>
    <property type="evidence" value="ECO:0007669"/>
    <property type="project" value="UniProtKB-UniRule"/>
</dbReference>
<evidence type="ECO:0000256" key="1">
    <source>
        <dbReference type="ARBA" id="ARBA00022676"/>
    </source>
</evidence>
<evidence type="ECO:0000313" key="8">
    <source>
        <dbReference type="Proteomes" id="UP000027059"/>
    </source>
</evidence>
<feature type="site" description="Important for substrate specificity" evidence="4">
    <location>
        <position position="187"/>
    </location>
</feature>
<feature type="binding site" evidence="4">
    <location>
        <position position="206"/>
    </location>
    <ligand>
        <name>phosphate</name>
        <dbReference type="ChEBI" id="CHEBI:43474"/>
    </ligand>
</feature>
<dbReference type="UniPathway" id="UPA00904">
    <property type="reaction ID" value="UER00873"/>
</dbReference>
<name>A0A059XYW0_9BACT</name>
<evidence type="ECO:0000256" key="4">
    <source>
        <dbReference type="HAMAP-Rule" id="MF_01963"/>
    </source>
</evidence>
<dbReference type="InterPro" id="IPR035994">
    <property type="entry name" value="Nucleoside_phosphorylase_sf"/>
</dbReference>
<comment type="function">
    <text evidence="4">Catalyzes the reversible phosphorylation of S-methyl-5'-thioadenosine (MTA) to adenine and 5-methylthioribose-1-phosphate. Involved in the breakdown of MTA, a major by-product of polyamine biosynthesis. Responsible for the first step in the methionine salvage pathway after MTA has been generated from S-adenosylmethionine. Has broad substrate specificity with 6-aminopurine nucleosides as preferred substrates.</text>
</comment>
<accession>A0A059XYW0</accession>
<protein>
    <recommendedName>
        <fullName evidence="4">S-methyl-5'-thioadenosine phosphorylase</fullName>
        <ecNumber evidence="4">2.4.2.28</ecNumber>
    </recommendedName>
    <alternativeName>
        <fullName evidence="4">5'-methylthioadenosine phosphorylase</fullName>
        <shortName evidence="4">MTA phosphorylase</shortName>
        <shortName evidence="4">MTAP</shortName>
    </alternativeName>
</protein>
<keyword evidence="1 4" id="KW-0328">Glycosyltransferase</keyword>
<dbReference type="SUPFAM" id="SSF53167">
    <property type="entry name" value="Purine and uridine phosphorylases"/>
    <property type="match status" value="1"/>
</dbReference>
<reference evidence="7 8" key="2">
    <citation type="journal article" date="2015" name="Biomed. Res. Int.">
        <title>Effects of Arsenite Resistance on the Growth and Functional Gene Expression of Leptospirillum ferriphilum and Acidithiobacillus thiooxidans in Pure Culture and Coculture.</title>
        <authorList>
            <person name="Jiang H."/>
            <person name="Liang Y."/>
            <person name="Yin H."/>
            <person name="Xiao Y."/>
            <person name="Guo X."/>
            <person name="Xu Y."/>
            <person name="Hu Q."/>
            <person name="Liu H."/>
            <person name="Liu X."/>
        </authorList>
    </citation>
    <scope>NUCLEOTIDE SEQUENCE [LARGE SCALE GENOMIC DNA]</scope>
    <source>
        <strain evidence="7 8">YSK</strain>
    </source>
</reference>
<keyword evidence="2 4" id="KW-0808">Transferase</keyword>
<dbReference type="KEGG" id="lfp:Y981_05370"/>
<dbReference type="PANTHER" id="PTHR42679">
    <property type="entry name" value="S-METHYL-5'-THIOADENOSINE PHOSPHORYLASE"/>
    <property type="match status" value="1"/>
</dbReference>
<feature type="compositionally biased region" description="Gly residues" evidence="5">
    <location>
        <begin position="19"/>
        <end position="28"/>
    </location>
</feature>
<keyword evidence="3 4" id="KW-0660">Purine salvage</keyword>
<dbReference type="FunFam" id="3.40.50.1580:FF:000012">
    <property type="entry name" value="Probable 6-oxopurine nucleoside phosphorylase"/>
    <property type="match status" value="1"/>
</dbReference>
<keyword evidence="8" id="KW-1185">Reference proteome</keyword>
<feature type="binding site" evidence="4">
    <location>
        <position position="32"/>
    </location>
    <ligand>
        <name>phosphate</name>
        <dbReference type="ChEBI" id="CHEBI:43474"/>
    </ligand>
</feature>
<comment type="catalytic activity">
    <reaction evidence="4">
        <text>S-methyl-5'-thioadenosine + phosphate = 5-(methylsulfanyl)-alpha-D-ribose 1-phosphate + adenine</text>
        <dbReference type="Rhea" id="RHEA:11852"/>
        <dbReference type="ChEBI" id="CHEBI:16708"/>
        <dbReference type="ChEBI" id="CHEBI:17509"/>
        <dbReference type="ChEBI" id="CHEBI:43474"/>
        <dbReference type="ChEBI" id="CHEBI:58533"/>
        <dbReference type="EC" id="2.4.2.28"/>
    </reaction>
</comment>
<evidence type="ECO:0000256" key="3">
    <source>
        <dbReference type="ARBA" id="ARBA00022726"/>
    </source>
</evidence>
<dbReference type="InterPro" id="IPR010044">
    <property type="entry name" value="MTAP"/>
</dbReference>
<dbReference type="GO" id="GO:0005829">
    <property type="term" value="C:cytosol"/>
    <property type="evidence" value="ECO:0007669"/>
    <property type="project" value="TreeGrafter"/>
</dbReference>
<dbReference type="EC" id="2.4.2.28" evidence="4"/>
<reference evidence="8" key="1">
    <citation type="submission" date="2014-02" db="EMBL/GenBank/DDBJ databases">
        <title>Complete genome sequence and comparative genomic analysis of the nitrogen-fixing bacterium Leptospirillum ferriphilum YSK.</title>
        <authorList>
            <person name="Guo X."/>
            <person name="Yin H."/>
            <person name="Liang Y."/>
            <person name="Hu Q."/>
            <person name="Ma L."/>
            <person name="Xiao Y."/>
            <person name="Zhang X."/>
            <person name="Qiu G."/>
            <person name="Liu X."/>
        </authorList>
    </citation>
    <scope>NUCLEOTIDE SEQUENCE [LARGE SCALE GENOMIC DNA]</scope>
    <source>
        <strain evidence="8">YSK</strain>
    </source>
</reference>
<feature type="binding site" evidence="4">
    <location>
        <begin position="229"/>
        <end position="231"/>
    </location>
    <ligand>
        <name>substrate</name>
    </ligand>
</feature>
<dbReference type="PANTHER" id="PTHR42679:SF2">
    <property type="entry name" value="S-METHYL-5'-THIOADENOSINE PHOSPHORYLASE"/>
    <property type="match status" value="1"/>
</dbReference>
<feature type="domain" description="Nucleoside phosphorylase" evidence="6">
    <location>
        <begin position="25"/>
        <end position="264"/>
    </location>
</feature>
<comment type="subunit">
    <text evidence="4">Homohexamer. Dimer of a homotrimer.</text>
</comment>
<evidence type="ECO:0000256" key="2">
    <source>
        <dbReference type="ARBA" id="ARBA00022679"/>
    </source>
</evidence>
<comment type="similarity">
    <text evidence="4">Belongs to the PNP/MTAP phosphorylase family. MTAP subfamily.</text>
</comment>
<evidence type="ECO:0000259" key="6">
    <source>
        <dbReference type="Pfam" id="PF01048"/>
    </source>
</evidence>
<dbReference type="InterPro" id="IPR000845">
    <property type="entry name" value="Nucleoside_phosphorylase_d"/>
</dbReference>
<dbReference type="CDD" id="cd09010">
    <property type="entry name" value="MTAP_SsMTAPII_like_MTIP"/>
    <property type="match status" value="1"/>
</dbReference>
<dbReference type="EMBL" id="CP007243">
    <property type="protein sequence ID" value="AIA30407.1"/>
    <property type="molecule type" value="Genomic_DNA"/>
</dbReference>
<dbReference type="Gene3D" id="3.40.50.1580">
    <property type="entry name" value="Nucleoside phosphorylase domain"/>
    <property type="match status" value="1"/>
</dbReference>